<dbReference type="RefSeq" id="WP_076202131.1">
    <property type="nucleotide sequence ID" value="NZ_CP019236.1"/>
</dbReference>
<dbReference type="OrthoDB" id="8901019at2"/>
<dbReference type="STRING" id="1842727.RD110_22465"/>
<dbReference type="SMART" id="SM00267">
    <property type="entry name" value="GGDEF"/>
    <property type="match status" value="1"/>
</dbReference>
<dbReference type="InterPro" id="IPR011990">
    <property type="entry name" value="TPR-like_helical_dom_sf"/>
</dbReference>
<dbReference type="GO" id="GO:0052621">
    <property type="term" value="F:diguanylate cyclase activity"/>
    <property type="evidence" value="ECO:0007669"/>
    <property type="project" value="UniProtKB-EC"/>
</dbReference>
<dbReference type="EC" id="2.7.7.65" evidence="1"/>
<dbReference type="InterPro" id="IPR000160">
    <property type="entry name" value="GGDEF_dom"/>
</dbReference>
<dbReference type="PROSITE" id="PS50887">
    <property type="entry name" value="GGDEF"/>
    <property type="match status" value="1"/>
</dbReference>
<dbReference type="Proteomes" id="UP000186609">
    <property type="component" value="Chromosome"/>
</dbReference>
<dbReference type="PANTHER" id="PTHR45138">
    <property type="entry name" value="REGULATORY COMPONENTS OF SENSORY TRANSDUCTION SYSTEM"/>
    <property type="match status" value="1"/>
</dbReference>
<keyword evidence="5" id="KW-1185">Reference proteome</keyword>
<organism evidence="4 5">
    <name type="scientific">Rhodoferax koreensis</name>
    <dbReference type="NCBI Taxonomy" id="1842727"/>
    <lineage>
        <taxon>Bacteria</taxon>
        <taxon>Pseudomonadati</taxon>
        <taxon>Pseudomonadota</taxon>
        <taxon>Betaproteobacteria</taxon>
        <taxon>Burkholderiales</taxon>
        <taxon>Comamonadaceae</taxon>
        <taxon>Rhodoferax</taxon>
    </lineage>
</organism>
<dbReference type="KEGG" id="rhy:RD110_22465"/>
<comment type="catalytic activity">
    <reaction evidence="2">
        <text>2 GTP = 3',3'-c-di-GMP + 2 diphosphate</text>
        <dbReference type="Rhea" id="RHEA:24898"/>
        <dbReference type="ChEBI" id="CHEBI:33019"/>
        <dbReference type="ChEBI" id="CHEBI:37565"/>
        <dbReference type="ChEBI" id="CHEBI:58805"/>
        <dbReference type="EC" id="2.7.7.65"/>
    </reaction>
</comment>
<dbReference type="SUPFAM" id="SSF48452">
    <property type="entry name" value="TPR-like"/>
    <property type="match status" value="1"/>
</dbReference>
<evidence type="ECO:0000256" key="2">
    <source>
        <dbReference type="ARBA" id="ARBA00034247"/>
    </source>
</evidence>
<evidence type="ECO:0000259" key="3">
    <source>
        <dbReference type="PROSITE" id="PS50887"/>
    </source>
</evidence>
<dbReference type="Gene3D" id="3.30.70.270">
    <property type="match status" value="1"/>
</dbReference>
<name>A0A1P8K0U9_9BURK</name>
<dbReference type="AlphaFoldDB" id="A0A1P8K0U9"/>
<gene>
    <name evidence="4" type="ORF">RD110_22465</name>
</gene>
<dbReference type="PANTHER" id="PTHR45138:SF9">
    <property type="entry name" value="DIGUANYLATE CYCLASE DGCM-RELATED"/>
    <property type="match status" value="1"/>
</dbReference>
<dbReference type="FunFam" id="3.30.70.270:FF:000001">
    <property type="entry name" value="Diguanylate cyclase domain protein"/>
    <property type="match status" value="1"/>
</dbReference>
<dbReference type="SMART" id="SM00028">
    <property type="entry name" value="TPR"/>
    <property type="match status" value="2"/>
</dbReference>
<sequence>MGRFLVTGLARVNAGEPSLDKENALSDAYAAMEEGQLERTRELAHWVLATVDEGDIRYEARALACLAHCDRVGSKLRRASDAARRAAQLFEQLGDEHGEAHALTIYAHVTMLLGRNEEAVEAAILATRLCDVGPPRPQTVAAYNCLGLAYCWSGDHARADAALEKAVQIAQSCQPALSIYQPRLNQVWVEAARLVDERYQTGRMQGLGKLDRLMKECLALERAGQGMPMQPGLRSMARTISLASTSLVAIWQRDFSAARDVLAAASDSLSDSMTWLDSFVRWCHAELAWVQEDWPRAENELKAMREMALTVEHEQLACMADLLLAQVYEWQNQEAAVRLAYRRLRQRERRVVAEGLGSRESLVSWRLGARQSERHLQQALMVSKKFERWSLEDALTGIANRRYFEQSLAERIAASVQSGRPLSVAMVDVDRFKTVNDRFTHSVGDRVLKTVAAIISAEMRQDDLPARWAGDEFVVLFNNTTEQQAEHICLRIRRAVAGFEWGSVAPGLSMSVSIGISQVQPDDTVESALHRSDEAMYSRKSPDLSSAN</sequence>
<accession>A0A1P8K0U9</accession>
<dbReference type="InterPro" id="IPR029787">
    <property type="entry name" value="Nucleotide_cyclase"/>
</dbReference>
<dbReference type="Pfam" id="PF00990">
    <property type="entry name" value="GGDEF"/>
    <property type="match status" value="1"/>
</dbReference>
<proteinExistence type="predicted"/>
<protein>
    <recommendedName>
        <fullName evidence="1">diguanylate cyclase</fullName>
        <ecNumber evidence="1">2.7.7.65</ecNumber>
    </recommendedName>
</protein>
<reference evidence="4 5" key="1">
    <citation type="submission" date="2017-01" db="EMBL/GenBank/DDBJ databases">
        <authorList>
            <person name="Mah S.A."/>
            <person name="Swanson W.J."/>
            <person name="Moy G.W."/>
            <person name="Vacquier V.D."/>
        </authorList>
    </citation>
    <scope>NUCLEOTIDE SEQUENCE [LARGE SCALE GENOMIC DNA]</scope>
    <source>
        <strain evidence="4 5">DCY110</strain>
    </source>
</reference>
<dbReference type="InterPro" id="IPR043128">
    <property type="entry name" value="Rev_trsase/Diguanyl_cyclase"/>
</dbReference>
<dbReference type="SUPFAM" id="SSF55073">
    <property type="entry name" value="Nucleotide cyclase"/>
    <property type="match status" value="1"/>
</dbReference>
<dbReference type="NCBIfam" id="TIGR00254">
    <property type="entry name" value="GGDEF"/>
    <property type="match status" value="1"/>
</dbReference>
<dbReference type="CDD" id="cd01949">
    <property type="entry name" value="GGDEF"/>
    <property type="match status" value="1"/>
</dbReference>
<evidence type="ECO:0000313" key="5">
    <source>
        <dbReference type="Proteomes" id="UP000186609"/>
    </source>
</evidence>
<feature type="domain" description="GGDEF" evidence="3">
    <location>
        <begin position="420"/>
        <end position="548"/>
    </location>
</feature>
<dbReference type="EMBL" id="CP019236">
    <property type="protein sequence ID" value="APW39629.1"/>
    <property type="molecule type" value="Genomic_DNA"/>
</dbReference>
<dbReference type="InterPro" id="IPR019734">
    <property type="entry name" value="TPR_rpt"/>
</dbReference>
<evidence type="ECO:0000256" key="1">
    <source>
        <dbReference type="ARBA" id="ARBA00012528"/>
    </source>
</evidence>
<dbReference type="Gene3D" id="1.25.40.10">
    <property type="entry name" value="Tetratricopeptide repeat domain"/>
    <property type="match status" value="1"/>
</dbReference>
<evidence type="ECO:0000313" key="4">
    <source>
        <dbReference type="EMBL" id="APW39629.1"/>
    </source>
</evidence>
<dbReference type="InterPro" id="IPR050469">
    <property type="entry name" value="Diguanylate_Cyclase"/>
</dbReference>